<dbReference type="InterPro" id="IPR045262">
    <property type="entry name" value="STP/PLT_plant"/>
</dbReference>
<dbReference type="Proteomes" id="UP000626092">
    <property type="component" value="Unassembled WGS sequence"/>
</dbReference>
<dbReference type="NCBIfam" id="TIGR00879">
    <property type="entry name" value="SP"/>
    <property type="match status" value="1"/>
</dbReference>
<evidence type="ECO:0000256" key="10">
    <source>
        <dbReference type="RuleBase" id="RU003346"/>
    </source>
</evidence>
<dbReference type="SUPFAM" id="SSF103473">
    <property type="entry name" value="MFS general substrate transporter"/>
    <property type="match status" value="1"/>
</dbReference>
<feature type="transmembrane region" description="Helical" evidence="11">
    <location>
        <begin position="142"/>
        <end position="163"/>
    </location>
</feature>
<feature type="transmembrane region" description="Helical" evidence="11">
    <location>
        <begin position="116"/>
        <end position="136"/>
    </location>
</feature>
<evidence type="ECO:0000256" key="4">
    <source>
        <dbReference type="ARBA" id="ARBA00022597"/>
    </source>
</evidence>
<dbReference type="PROSITE" id="PS50850">
    <property type="entry name" value="MFS"/>
    <property type="match status" value="1"/>
</dbReference>
<keyword evidence="4" id="KW-0762">Sugar transport</keyword>
<dbReference type="GO" id="GO:0015145">
    <property type="term" value="F:monosaccharide transmembrane transporter activity"/>
    <property type="evidence" value="ECO:0007669"/>
    <property type="project" value="InterPro"/>
</dbReference>
<dbReference type="PANTHER" id="PTHR23500">
    <property type="entry name" value="SOLUTE CARRIER FAMILY 2, FACILITATED GLUCOSE TRANSPORTER"/>
    <property type="match status" value="1"/>
</dbReference>
<feature type="transmembrane region" description="Helical" evidence="11">
    <location>
        <begin position="204"/>
        <end position="226"/>
    </location>
</feature>
<keyword evidence="3 10" id="KW-0813">Transport</keyword>
<proteinExistence type="inferred from homology"/>
<feature type="domain" description="Major facilitator superfamily (MFS) profile" evidence="12">
    <location>
        <begin position="29"/>
        <end position="483"/>
    </location>
</feature>
<organism evidence="13 14">
    <name type="scientific">Rhododendron simsii</name>
    <name type="common">Sims's rhododendron</name>
    <dbReference type="NCBI Taxonomy" id="118357"/>
    <lineage>
        <taxon>Eukaryota</taxon>
        <taxon>Viridiplantae</taxon>
        <taxon>Streptophyta</taxon>
        <taxon>Embryophyta</taxon>
        <taxon>Tracheophyta</taxon>
        <taxon>Spermatophyta</taxon>
        <taxon>Magnoliopsida</taxon>
        <taxon>eudicotyledons</taxon>
        <taxon>Gunneridae</taxon>
        <taxon>Pentapetalae</taxon>
        <taxon>asterids</taxon>
        <taxon>Ericales</taxon>
        <taxon>Ericaceae</taxon>
        <taxon>Ericoideae</taxon>
        <taxon>Rhodoreae</taxon>
        <taxon>Rhododendron</taxon>
    </lineage>
</organism>
<keyword evidence="14" id="KW-1185">Reference proteome</keyword>
<keyword evidence="8 11" id="KW-0472">Membrane</keyword>
<feature type="transmembrane region" description="Helical" evidence="11">
    <location>
        <begin position="290"/>
        <end position="314"/>
    </location>
</feature>
<comment type="similarity">
    <text evidence="2 10">Belongs to the major facilitator superfamily. Sugar transporter (TC 2.A.1.1) family.</text>
</comment>
<accession>A0A834LC48</accession>
<feature type="transmembrane region" description="Helical" evidence="11">
    <location>
        <begin position="175"/>
        <end position="198"/>
    </location>
</feature>
<dbReference type="EMBL" id="WJXA01000011">
    <property type="protein sequence ID" value="KAF7128183.1"/>
    <property type="molecule type" value="Genomic_DNA"/>
</dbReference>
<dbReference type="AlphaFoldDB" id="A0A834LC48"/>
<dbReference type="GO" id="GO:0015293">
    <property type="term" value="F:symporter activity"/>
    <property type="evidence" value="ECO:0007669"/>
    <property type="project" value="UniProtKB-KW"/>
</dbReference>
<evidence type="ECO:0000259" key="12">
    <source>
        <dbReference type="PROSITE" id="PS50850"/>
    </source>
</evidence>
<evidence type="ECO:0000256" key="1">
    <source>
        <dbReference type="ARBA" id="ARBA00004141"/>
    </source>
</evidence>
<feature type="transmembrane region" description="Helical" evidence="11">
    <location>
        <begin position="432"/>
        <end position="452"/>
    </location>
</feature>
<dbReference type="OrthoDB" id="5296287at2759"/>
<evidence type="ECO:0000313" key="14">
    <source>
        <dbReference type="Proteomes" id="UP000626092"/>
    </source>
</evidence>
<protein>
    <recommendedName>
        <fullName evidence="12">Major facilitator superfamily (MFS) profile domain-containing protein</fullName>
    </recommendedName>
</protein>
<evidence type="ECO:0000256" key="11">
    <source>
        <dbReference type="SAM" id="Phobius"/>
    </source>
</evidence>
<keyword evidence="5 11" id="KW-0812">Transmembrane</keyword>
<feature type="transmembrane region" description="Helical" evidence="11">
    <location>
        <begin position="21"/>
        <end position="42"/>
    </location>
</feature>
<dbReference type="Pfam" id="PF00083">
    <property type="entry name" value="Sugar_tr"/>
    <property type="match status" value="1"/>
</dbReference>
<comment type="subcellular location">
    <subcellularLocation>
        <location evidence="1">Membrane</location>
        <topology evidence="1">Multi-pass membrane protein</topology>
    </subcellularLocation>
</comment>
<evidence type="ECO:0000256" key="5">
    <source>
        <dbReference type="ARBA" id="ARBA00022692"/>
    </source>
</evidence>
<keyword evidence="6" id="KW-0769">Symport</keyword>
<comment type="similarity">
    <text evidence="9">Belongs to the major facilitator superfamily. Phosphate:H(+) symporter (TC 2.A.1.9) family.</text>
</comment>
<dbReference type="InterPro" id="IPR044778">
    <property type="entry name" value="MFS_STP/MST-like_plant"/>
</dbReference>
<reference evidence="13" key="1">
    <citation type="submission" date="2019-11" db="EMBL/GenBank/DDBJ databases">
        <authorList>
            <person name="Liu Y."/>
            <person name="Hou J."/>
            <person name="Li T.-Q."/>
            <person name="Guan C.-H."/>
            <person name="Wu X."/>
            <person name="Wu H.-Z."/>
            <person name="Ling F."/>
            <person name="Zhang R."/>
            <person name="Shi X.-G."/>
            <person name="Ren J.-P."/>
            <person name="Chen E.-F."/>
            <person name="Sun J.-M."/>
        </authorList>
    </citation>
    <scope>NUCLEOTIDE SEQUENCE</scope>
    <source>
        <strain evidence="13">Adult_tree_wgs_1</strain>
        <tissue evidence="13">Leaves</tissue>
    </source>
</reference>
<dbReference type="FunFam" id="1.20.1250.20:FF:000002">
    <property type="entry name" value="Sugar transport protein 13"/>
    <property type="match status" value="1"/>
</dbReference>
<comment type="caution">
    <text evidence="13">The sequence shown here is derived from an EMBL/GenBank/DDBJ whole genome shotgun (WGS) entry which is preliminary data.</text>
</comment>
<feature type="transmembrane region" description="Helical" evidence="11">
    <location>
        <begin position="389"/>
        <end position="411"/>
    </location>
</feature>
<name>A0A834LC48_RHOSS</name>
<evidence type="ECO:0000256" key="6">
    <source>
        <dbReference type="ARBA" id="ARBA00022847"/>
    </source>
</evidence>
<evidence type="ECO:0000256" key="8">
    <source>
        <dbReference type="ARBA" id="ARBA00023136"/>
    </source>
</evidence>
<dbReference type="InterPro" id="IPR036259">
    <property type="entry name" value="MFS_trans_sf"/>
</dbReference>
<feature type="transmembrane region" description="Helical" evidence="11">
    <location>
        <begin position="326"/>
        <end position="348"/>
    </location>
</feature>
<dbReference type="PRINTS" id="PR00171">
    <property type="entry name" value="SUGRTRNSPORT"/>
</dbReference>
<dbReference type="PROSITE" id="PS00217">
    <property type="entry name" value="SUGAR_TRANSPORT_2"/>
    <property type="match status" value="1"/>
</dbReference>
<dbReference type="CDD" id="cd17361">
    <property type="entry name" value="MFS_STP"/>
    <property type="match status" value="1"/>
</dbReference>
<dbReference type="InterPro" id="IPR005828">
    <property type="entry name" value="MFS_sugar_transport-like"/>
</dbReference>
<dbReference type="Gene3D" id="1.20.1250.20">
    <property type="entry name" value="MFS general substrate transporter like domains"/>
    <property type="match status" value="1"/>
</dbReference>
<evidence type="ECO:0000256" key="2">
    <source>
        <dbReference type="ARBA" id="ARBA00010992"/>
    </source>
</evidence>
<gene>
    <name evidence="13" type="ORF">RHSIM_Rhsim11G0136700</name>
</gene>
<dbReference type="InterPro" id="IPR020846">
    <property type="entry name" value="MFS_dom"/>
</dbReference>
<feature type="transmembrane region" description="Helical" evidence="11">
    <location>
        <begin position="86"/>
        <end position="109"/>
    </location>
</feature>
<keyword evidence="7 11" id="KW-1133">Transmembrane helix</keyword>
<evidence type="ECO:0000313" key="13">
    <source>
        <dbReference type="EMBL" id="KAF7128183.1"/>
    </source>
</evidence>
<evidence type="ECO:0000256" key="3">
    <source>
        <dbReference type="ARBA" id="ARBA00022448"/>
    </source>
</evidence>
<dbReference type="GO" id="GO:0016020">
    <property type="term" value="C:membrane"/>
    <property type="evidence" value="ECO:0007669"/>
    <property type="project" value="UniProtKB-SubCell"/>
</dbReference>
<dbReference type="InterPro" id="IPR003663">
    <property type="entry name" value="Sugar/inositol_transpt"/>
</dbReference>
<dbReference type="InterPro" id="IPR005829">
    <property type="entry name" value="Sugar_transporter_CS"/>
</dbReference>
<evidence type="ECO:0000256" key="9">
    <source>
        <dbReference type="ARBA" id="ARBA00044504"/>
    </source>
</evidence>
<dbReference type="PANTHER" id="PTHR23500:SF44">
    <property type="entry name" value="SUGAR TRANSPORT PROTEIN 5"/>
    <property type="match status" value="1"/>
</dbReference>
<feature type="transmembrane region" description="Helical" evidence="11">
    <location>
        <begin position="458"/>
        <end position="479"/>
    </location>
</feature>
<sequence>MDQDMVENGENGHVSDSAEGSLTTSVLIICVIAASAGLMFGYDIGVSGGVMSMEPFLKKFFPSVLKKMADNHTTQQDVYCTFNSQVLTAFTSSLYIAGLVASLAAGLVMNSTGRKGTLVISGILFLVGSALDAFAINVEMLIFGRLFLGIGIGFANQAAPIYLSEMAPPKWRGTLATAFQFFLTFGNVMATLVNFFAAGLNESGWRVSLGFGAVPAAIMTVGALFIPDTPGSLVQRGKIHKARESLSQVRGIDSDNEAELNDIMSSNEVAKAGHEGPYRLILHQRYRPHLVLTVAVGLFQQLTGINLVAFYAPVLFRTFGWSGSSALLGAILLGMVNCGSTLVSTYLVDRAGRRFLYLEGGVQTCISQVAIACIIASEVGDSGTAALSNTGAVAILVLMCSIAAAFGWSWGPLTWIIPSEILPLEVRPAGQAICIASNFALTFVLAQISLAMFCHLKYGVFLLFAAVVMIMTVFLALFLPETKGIRPGSMGEVWKNHWYWRRFVEQMSIGDDHLST</sequence>
<evidence type="ECO:0000256" key="7">
    <source>
        <dbReference type="ARBA" id="ARBA00022989"/>
    </source>
</evidence>